<protein>
    <submittedName>
        <fullName evidence="2">Uncharacterized protein</fullName>
    </submittedName>
</protein>
<accession>I1DSM4</accession>
<dbReference type="EMBL" id="BAFK01000001">
    <property type="protein sequence ID" value="GAB57052.1"/>
    <property type="molecule type" value="Genomic_DNA"/>
</dbReference>
<dbReference type="RefSeq" id="WP_008217461.1">
    <property type="nucleotide sequence ID" value="NZ_BAFK01000001.1"/>
</dbReference>
<dbReference type="OrthoDB" id="5755898at2"/>
<dbReference type="STRING" id="562729.RNAN_0015"/>
<dbReference type="Proteomes" id="UP000004374">
    <property type="component" value="Unassembled WGS sequence"/>
</dbReference>
<name>I1DSM4_9GAMM</name>
<evidence type="ECO:0000313" key="3">
    <source>
        <dbReference type="Proteomes" id="UP000004374"/>
    </source>
</evidence>
<reference evidence="2 3" key="1">
    <citation type="journal article" date="2012" name="J. Bacteriol.">
        <title>Genome Sequence of the Protease-Producing Bacterium Rheinheimera nanhaiensis E407-8T, Isolated from Deep-Sea Sediment of the South China Sea.</title>
        <authorList>
            <person name="Zhang X.-Y."/>
            <person name="Zhang Y.-J."/>
            <person name="Qin Q.-L."/>
            <person name="Xie B.-B."/>
            <person name="Chen X.-L."/>
            <person name="Zhou B.-C."/>
            <person name="Zhang Y.-Z."/>
        </authorList>
    </citation>
    <scope>NUCLEOTIDE SEQUENCE [LARGE SCALE GENOMIC DNA]</scope>
    <source>
        <strain evidence="2 3">E407-8</strain>
    </source>
</reference>
<feature type="region of interest" description="Disordered" evidence="1">
    <location>
        <begin position="111"/>
        <end position="141"/>
    </location>
</feature>
<dbReference type="AlphaFoldDB" id="I1DSM4"/>
<evidence type="ECO:0000256" key="1">
    <source>
        <dbReference type="SAM" id="MobiDB-lite"/>
    </source>
</evidence>
<sequence>MQDRQYNGVVLEDKWGKTYLCSSCLLAYADLGEGYISDVNDKVYGRYFLHDLEPSWNLRQIWTEMYQHAKPWAFDLSKFTDFQLRDALLQIFAAGEMHVWQLSDGWGKQPEGNGIGDGGLAPASSGNTSSKPAAKAAKNKGGWVTSEAPVAAKAAGHEGAVAKPVASKKVEPESLEHAQQILAERRKQIEQSGYQPKYSDAELLAMAKAGDIANDRFHVRLINRSAEVIKTSTLGFKRPSDRAPYWATTFDMAEAADTDPELLACILGIKDYSPVNEYSLVIIDTHNLPPKAERQSFVPTFEKMTEFCNNELTARELGALGDVSEVLNDDFSIEYEAFMADYATTGKSEHNADAVKEHLMAIDANDEKINKIMVRHKIQSECGANSLFSGNGLTKVNSENRYGNDVPQQFGVAETFTFERDPLTVNELGSSIAILPATPLKG</sequence>
<organism evidence="2 3">
    <name type="scientific">Rheinheimera nanhaiensis E407-8</name>
    <dbReference type="NCBI Taxonomy" id="562729"/>
    <lineage>
        <taxon>Bacteria</taxon>
        <taxon>Pseudomonadati</taxon>
        <taxon>Pseudomonadota</taxon>
        <taxon>Gammaproteobacteria</taxon>
        <taxon>Chromatiales</taxon>
        <taxon>Chromatiaceae</taxon>
        <taxon>Rheinheimera</taxon>
    </lineage>
</organism>
<comment type="caution">
    <text evidence="2">The sequence shown here is derived from an EMBL/GenBank/DDBJ whole genome shotgun (WGS) entry which is preliminary data.</text>
</comment>
<keyword evidence="3" id="KW-1185">Reference proteome</keyword>
<gene>
    <name evidence="2" type="ORF">RNAN_0015</name>
</gene>
<feature type="compositionally biased region" description="Low complexity" evidence="1">
    <location>
        <begin position="131"/>
        <end position="140"/>
    </location>
</feature>
<evidence type="ECO:0000313" key="2">
    <source>
        <dbReference type="EMBL" id="GAB57052.1"/>
    </source>
</evidence>
<proteinExistence type="predicted"/>